<dbReference type="EMBL" id="MU854267">
    <property type="protein sequence ID" value="KAK3933432.1"/>
    <property type="molecule type" value="Genomic_DNA"/>
</dbReference>
<accession>A0AAN6MWX1</accession>
<dbReference type="Gene3D" id="3.40.50.300">
    <property type="entry name" value="P-loop containing nucleotide triphosphate hydrolases"/>
    <property type="match status" value="1"/>
</dbReference>
<evidence type="ECO:0000313" key="3">
    <source>
        <dbReference type="EMBL" id="KAK3933432.1"/>
    </source>
</evidence>
<dbReference type="GO" id="GO:0005524">
    <property type="term" value="F:ATP binding"/>
    <property type="evidence" value="ECO:0007669"/>
    <property type="project" value="InterPro"/>
</dbReference>
<dbReference type="GO" id="GO:0016787">
    <property type="term" value="F:hydrolase activity"/>
    <property type="evidence" value="ECO:0007669"/>
    <property type="project" value="InterPro"/>
</dbReference>
<feature type="non-terminal residue" evidence="3">
    <location>
        <position position="1"/>
    </location>
</feature>
<dbReference type="Proteomes" id="UP001303473">
    <property type="component" value="Unassembled WGS sequence"/>
</dbReference>
<dbReference type="SUPFAM" id="SSF52540">
    <property type="entry name" value="P-loop containing nucleoside triphosphate hydrolases"/>
    <property type="match status" value="1"/>
</dbReference>
<keyword evidence="1" id="KW-0347">Helicase</keyword>
<protein>
    <recommendedName>
        <fullName evidence="2">Helicase/UvrB N-terminal domain-containing protein</fullName>
    </recommendedName>
</protein>
<dbReference type="Pfam" id="PF04851">
    <property type="entry name" value="ResIII"/>
    <property type="match status" value="1"/>
</dbReference>
<dbReference type="InterPro" id="IPR006935">
    <property type="entry name" value="Helicase/UvrB_N"/>
</dbReference>
<comment type="caution">
    <text evidence="3">The sequence shown here is derived from an EMBL/GenBank/DDBJ whole genome shotgun (WGS) entry which is preliminary data.</text>
</comment>
<keyword evidence="1" id="KW-0547">Nucleotide-binding</keyword>
<evidence type="ECO:0000259" key="2">
    <source>
        <dbReference type="Pfam" id="PF04851"/>
    </source>
</evidence>
<keyword evidence="1" id="KW-0378">Hydrolase</keyword>
<feature type="domain" description="Helicase/UvrB N-terminal" evidence="2">
    <location>
        <begin position="33"/>
        <end position="79"/>
    </location>
</feature>
<dbReference type="AlphaFoldDB" id="A0AAN6MWX1"/>
<sequence length="85" mass="9262">DDLERWAATCQFFCHDEARTAHDQGVKLLGTTLRLRPHQMEAVYALLQRSFGGHLDGGIVALDTGLGKTIVSLAAVAAMRLVELN</sequence>
<reference evidence="4" key="1">
    <citation type="journal article" date="2023" name="Mol. Phylogenet. Evol.">
        <title>Genome-scale phylogeny and comparative genomics of the fungal order Sordariales.</title>
        <authorList>
            <person name="Hensen N."/>
            <person name="Bonometti L."/>
            <person name="Westerberg I."/>
            <person name="Brannstrom I.O."/>
            <person name="Guillou S."/>
            <person name="Cros-Aarteil S."/>
            <person name="Calhoun S."/>
            <person name="Haridas S."/>
            <person name="Kuo A."/>
            <person name="Mondo S."/>
            <person name="Pangilinan J."/>
            <person name="Riley R."/>
            <person name="LaButti K."/>
            <person name="Andreopoulos B."/>
            <person name="Lipzen A."/>
            <person name="Chen C."/>
            <person name="Yan M."/>
            <person name="Daum C."/>
            <person name="Ng V."/>
            <person name="Clum A."/>
            <person name="Steindorff A."/>
            <person name="Ohm R.A."/>
            <person name="Martin F."/>
            <person name="Silar P."/>
            <person name="Natvig D.O."/>
            <person name="Lalanne C."/>
            <person name="Gautier V."/>
            <person name="Ament-Velasquez S.L."/>
            <person name="Kruys A."/>
            <person name="Hutchinson M.I."/>
            <person name="Powell A.J."/>
            <person name="Barry K."/>
            <person name="Miller A.N."/>
            <person name="Grigoriev I.V."/>
            <person name="Debuchy R."/>
            <person name="Gladieux P."/>
            <person name="Hiltunen Thoren M."/>
            <person name="Johannesson H."/>
        </authorList>
    </citation>
    <scope>NUCLEOTIDE SEQUENCE [LARGE SCALE GENOMIC DNA]</scope>
    <source>
        <strain evidence="4">CBS 340.73</strain>
    </source>
</reference>
<proteinExistence type="predicted"/>
<dbReference type="GO" id="GO:0003677">
    <property type="term" value="F:DNA binding"/>
    <property type="evidence" value="ECO:0007669"/>
    <property type="project" value="InterPro"/>
</dbReference>
<keyword evidence="4" id="KW-1185">Reference proteome</keyword>
<name>A0AAN6MWX1_9PEZI</name>
<evidence type="ECO:0000313" key="4">
    <source>
        <dbReference type="Proteomes" id="UP001303473"/>
    </source>
</evidence>
<keyword evidence="1" id="KW-0067">ATP-binding</keyword>
<evidence type="ECO:0000256" key="1">
    <source>
        <dbReference type="ARBA" id="ARBA00022806"/>
    </source>
</evidence>
<gene>
    <name evidence="3" type="ORF">QBC46DRAFT_236186</name>
</gene>
<feature type="non-terminal residue" evidence="3">
    <location>
        <position position="85"/>
    </location>
</feature>
<dbReference type="GO" id="GO:0004386">
    <property type="term" value="F:helicase activity"/>
    <property type="evidence" value="ECO:0007669"/>
    <property type="project" value="UniProtKB-KW"/>
</dbReference>
<organism evidence="3 4">
    <name type="scientific">Diplogelasinospora grovesii</name>
    <dbReference type="NCBI Taxonomy" id="303347"/>
    <lineage>
        <taxon>Eukaryota</taxon>
        <taxon>Fungi</taxon>
        <taxon>Dikarya</taxon>
        <taxon>Ascomycota</taxon>
        <taxon>Pezizomycotina</taxon>
        <taxon>Sordariomycetes</taxon>
        <taxon>Sordariomycetidae</taxon>
        <taxon>Sordariales</taxon>
        <taxon>Diplogelasinosporaceae</taxon>
        <taxon>Diplogelasinospora</taxon>
    </lineage>
</organism>
<dbReference type="InterPro" id="IPR027417">
    <property type="entry name" value="P-loop_NTPase"/>
</dbReference>